<dbReference type="AlphaFoldDB" id="A0ABD5MF27"/>
<dbReference type="EMBL" id="JBGNYA010000001">
    <property type="protein sequence ID" value="MFA1612234.1"/>
    <property type="molecule type" value="Genomic_DNA"/>
</dbReference>
<keyword evidence="4" id="KW-1185">Reference proteome</keyword>
<name>A0ABD5MF27_9EURY</name>
<feature type="domain" description="NAD-dependent epimerase/dehydratase" evidence="2">
    <location>
        <begin position="7"/>
        <end position="228"/>
    </location>
</feature>
<dbReference type="InterPro" id="IPR036291">
    <property type="entry name" value="NAD(P)-bd_dom_sf"/>
</dbReference>
<dbReference type="PANTHER" id="PTHR43245:SF23">
    <property type="entry name" value="NAD(P)-BINDING DOMAIN-CONTAINING PROTEIN"/>
    <property type="match status" value="1"/>
</dbReference>
<dbReference type="SUPFAM" id="SSF51735">
    <property type="entry name" value="NAD(P)-binding Rossmann-fold domains"/>
    <property type="match status" value="1"/>
</dbReference>
<dbReference type="InterPro" id="IPR050177">
    <property type="entry name" value="Lipid_A_modif_metabolic_enz"/>
</dbReference>
<dbReference type="InterPro" id="IPR001509">
    <property type="entry name" value="Epimerase_deHydtase"/>
</dbReference>
<reference evidence="3 4" key="1">
    <citation type="submission" date="2024-08" db="EMBL/GenBank/DDBJ databases">
        <title>Halobellus sp. MBLA0158 whole genome sequence.</title>
        <authorList>
            <person name="Hwang C.Y."/>
            <person name="Cho E.-S."/>
            <person name="Seo M.-J."/>
        </authorList>
    </citation>
    <scope>NUCLEOTIDE SEQUENCE [LARGE SCALE GENOMIC DNA]</scope>
    <source>
        <strain evidence="3 4">MBLA0158</strain>
    </source>
</reference>
<dbReference type="Pfam" id="PF01370">
    <property type="entry name" value="Epimerase"/>
    <property type="match status" value="1"/>
</dbReference>
<comment type="caution">
    <text evidence="3">The sequence shown here is derived from an EMBL/GenBank/DDBJ whole genome shotgun (WGS) entry which is preliminary data.</text>
</comment>
<dbReference type="RefSeq" id="WP_372391007.1">
    <property type="nucleotide sequence ID" value="NZ_JBGNYA010000001.1"/>
</dbReference>
<sequence>MLTDRRVAVTGAGGYIGSRVVSELLDAGAEVVAIDDLSGHQVAEFPESEFVECDIRDADRLRRTLSDVDAVCHLAAISGIPDCESDPDRAFEVNVQGTENIAWYCRREEIPLAFASSMAVIGEPVDFPIDAGHPRDPVSLYGLTKKLNEDDIHDLAADAFPAHLFLTANLYGTHEFAGTTVGKETVINIFVRRARESKPLEIHRPGTQTFDFIHVNDVARAYRRSLDTLIESEDAEIGATDIPLASGEQLNVIDVAETVQRVCLEERGYEPEIELVEDPRDSQPTGPDFPVDTATARDRLGFETEYTVEGTVREMLGPN</sequence>
<organism evidence="3 4">
    <name type="scientific">Halobellus rubicundus</name>
    <dbReference type="NCBI Taxonomy" id="2996466"/>
    <lineage>
        <taxon>Archaea</taxon>
        <taxon>Methanobacteriati</taxon>
        <taxon>Methanobacteriota</taxon>
        <taxon>Stenosarchaea group</taxon>
        <taxon>Halobacteria</taxon>
        <taxon>Halobacteriales</taxon>
        <taxon>Haloferacaceae</taxon>
        <taxon>Halobellus</taxon>
    </lineage>
</organism>
<gene>
    <name evidence="3" type="ORF">OS889_14645</name>
</gene>
<dbReference type="Gene3D" id="3.40.50.720">
    <property type="entry name" value="NAD(P)-binding Rossmann-like Domain"/>
    <property type="match status" value="1"/>
</dbReference>
<protein>
    <submittedName>
        <fullName evidence="3">NAD-dependent epimerase/dehydratase family protein</fullName>
    </submittedName>
</protein>
<evidence type="ECO:0000256" key="1">
    <source>
        <dbReference type="SAM" id="MobiDB-lite"/>
    </source>
</evidence>
<dbReference type="PANTHER" id="PTHR43245">
    <property type="entry name" value="BIFUNCTIONAL POLYMYXIN RESISTANCE PROTEIN ARNA"/>
    <property type="match status" value="1"/>
</dbReference>
<evidence type="ECO:0000259" key="2">
    <source>
        <dbReference type="Pfam" id="PF01370"/>
    </source>
</evidence>
<dbReference type="Proteomes" id="UP001570511">
    <property type="component" value="Unassembled WGS sequence"/>
</dbReference>
<feature type="region of interest" description="Disordered" evidence="1">
    <location>
        <begin position="277"/>
        <end position="298"/>
    </location>
</feature>
<evidence type="ECO:0000313" key="3">
    <source>
        <dbReference type="EMBL" id="MFA1612234.1"/>
    </source>
</evidence>
<accession>A0ABD5MF27</accession>
<evidence type="ECO:0000313" key="4">
    <source>
        <dbReference type="Proteomes" id="UP001570511"/>
    </source>
</evidence>
<proteinExistence type="predicted"/>